<reference evidence="7 8" key="1">
    <citation type="submission" date="2018-02" db="EMBL/GenBank/DDBJ databases">
        <title>Genome sequence of the basidiomycete white-rot fungus Phlebia centrifuga.</title>
        <authorList>
            <person name="Granchi Z."/>
            <person name="Peng M."/>
            <person name="de Vries R.P."/>
            <person name="Hilden K."/>
            <person name="Makela M.R."/>
            <person name="Grigoriev I."/>
            <person name="Riley R."/>
        </authorList>
    </citation>
    <scope>NUCLEOTIDE SEQUENCE [LARGE SCALE GENOMIC DNA]</scope>
    <source>
        <strain evidence="7 8">FBCC195</strain>
    </source>
</reference>
<evidence type="ECO:0000256" key="2">
    <source>
        <dbReference type="ARBA" id="ARBA00022448"/>
    </source>
</evidence>
<comment type="subcellular location">
    <subcellularLocation>
        <location evidence="1">Membrane</location>
        <topology evidence="1">Multi-pass membrane protein</topology>
    </subcellularLocation>
</comment>
<dbReference type="PANTHER" id="PTHR23511">
    <property type="entry name" value="SYNAPTIC VESICLE GLYCOPROTEIN 2"/>
    <property type="match status" value="1"/>
</dbReference>
<evidence type="ECO:0000313" key="7">
    <source>
        <dbReference type="EMBL" id="PSR70484.1"/>
    </source>
</evidence>
<feature type="compositionally biased region" description="Basic and acidic residues" evidence="6">
    <location>
        <begin position="145"/>
        <end position="157"/>
    </location>
</feature>
<evidence type="ECO:0000256" key="5">
    <source>
        <dbReference type="ARBA" id="ARBA00023136"/>
    </source>
</evidence>
<keyword evidence="2" id="KW-0813">Transport</keyword>
<dbReference type="EMBL" id="MLYV02001350">
    <property type="protein sequence ID" value="PSR70484.1"/>
    <property type="molecule type" value="Genomic_DNA"/>
</dbReference>
<evidence type="ECO:0000313" key="8">
    <source>
        <dbReference type="Proteomes" id="UP000186601"/>
    </source>
</evidence>
<gene>
    <name evidence="7" type="ORF">PHLCEN_2v13635</name>
</gene>
<dbReference type="AlphaFoldDB" id="A0A2R6NDP7"/>
<dbReference type="OrthoDB" id="4139357at2759"/>
<name>A0A2R6NDP7_9APHY</name>
<keyword evidence="4" id="KW-1133">Transmembrane helix</keyword>
<accession>A0A2R6NDP7</accession>
<feature type="region of interest" description="Disordered" evidence="6">
    <location>
        <begin position="76"/>
        <end position="101"/>
    </location>
</feature>
<proteinExistence type="predicted"/>
<organism evidence="7 8">
    <name type="scientific">Hermanssonia centrifuga</name>
    <dbReference type="NCBI Taxonomy" id="98765"/>
    <lineage>
        <taxon>Eukaryota</taxon>
        <taxon>Fungi</taxon>
        <taxon>Dikarya</taxon>
        <taxon>Basidiomycota</taxon>
        <taxon>Agaricomycotina</taxon>
        <taxon>Agaricomycetes</taxon>
        <taxon>Polyporales</taxon>
        <taxon>Meruliaceae</taxon>
        <taxon>Hermanssonia</taxon>
    </lineage>
</organism>
<dbReference type="PANTHER" id="PTHR23511:SF5">
    <property type="entry name" value="MAJOR FACILITATOR-TYPE TRANSPORTER HXNZ-RELATED"/>
    <property type="match status" value="1"/>
</dbReference>
<keyword evidence="3" id="KW-0812">Transmembrane</keyword>
<dbReference type="GO" id="GO:0016020">
    <property type="term" value="C:membrane"/>
    <property type="evidence" value="ECO:0007669"/>
    <property type="project" value="UniProtKB-SubCell"/>
</dbReference>
<dbReference type="SUPFAM" id="SSF103473">
    <property type="entry name" value="MFS general substrate transporter"/>
    <property type="match status" value="1"/>
</dbReference>
<evidence type="ECO:0000256" key="4">
    <source>
        <dbReference type="ARBA" id="ARBA00022989"/>
    </source>
</evidence>
<evidence type="ECO:0000256" key="1">
    <source>
        <dbReference type="ARBA" id="ARBA00004141"/>
    </source>
</evidence>
<dbReference type="Proteomes" id="UP000186601">
    <property type="component" value="Unassembled WGS sequence"/>
</dbReference>
<sequence length="323" mass="36154">MVFFRLHESPRYLVHAGRHQEAVQSLQLISKFNGSELSLGLEDVRDHHHPSESSDERARNSVRIFDAQEEFLGSTLGNLSSEGSREVLRSTPPDYSSTGGPDVPLNEHLFITPPPTGASVFYPPIEEALAKAVERPRSPPIVPNPERRTWPTREPSRSRRSSVSEIKSSMYRKLPRWLGRPLWAWTDRIAMVLSPEWLRTTLLMWAIWCSMSLAYTMFNVYLPKLLEGRGNSDGGAEPKPLEESLWDVVIYSIGGCPGAIVRLRVPHTPLLNDSKTNLVGRIPSRLVIRSSLVPGWNAWNCMWDSLGIIANASVLLASGDAID</sequence>
<comment type="caution">
    <text evidence="7">The sequence shown here is derived from an EMBL/GenBank/DDBJ whole genome shotgun (WGS) entry which is preliminary data.</text>
</comment>
<evidence type="ECO:0000256" key="3">
    <source>
        <dbReference type="ARBA" id="ARBA00022692"/>
    </source>
</evidence>
<dbReference type="Gene3D" id="1.20.1250.20">
    <property type="entry name" value="MFS general substrate transporter like domains"/>
    <property type="match status" value="1"/>
</dbReference>
<dbReference type="InterPro" id="IPR036259">
    <property type="entry name" value="MFS_trans_sf"/>
</dbReference>
<keyword evidence="8" id="KW-1185">Reference proteome</keyword>
<evidence type="ECO:0000256" key="6">
    <source>
        <dbReference type="SAM" id="MobiDB-lite"/>
    </source>
</evidence>
<feature type="region of interest" description="Disordered" evidence="6">
    <location>
        <begin position="136"/>
        <end position="162"/>
    </location>
</feature>
<keyword evidence="5" id="KW-0472">Membrane</keyword>
<protein>
    <submittedName>
        <fullName evidence="7">Uncharacterized protein</fullName>
    </submittedName>
</protein>